<reference evidence="2" key="1">
    <citation type="submission" date="2020-05" db="EMBL/GenBank/DDBJ databases">
        <title>WGS assembly of Panicum virgatum.</title>
        <authorList>
            <person name="Lovell J.T."/>
            <person name="Jenkins J."/>
            <person name="Shu S."/>
            <person name="Juenger T.E."/>
            <person name="Schmutz J."/>
        </authorList>
    </citation>
    <scope>NUCLEOTIDE SEQUENCE</scope>
    <source>
        <strain evidence="2">AP13</strain>
    </source>
</reference>
<gene>
    <name evidence="2" type="ORF">PVAP13_2KG431605</name>
</gene>
<comment type="caution">
    <text evidence="2">The sequence shown here is derived from an EMBL/GenBank/DDBJ whole genome shotgun (WGS) entry which is preliminary data.</text>
</comment>
<name>A0A8T0WI94_PANVG</name>
<dbReference type="Proteomes" id="UP000823388">
    <property type="component" value="Chromosome 2K"/>
</dbReference>
<evidence type="ECO:0000313" key="3">
    <source>
        <dbReference type="Proteomes" id="UP000823388"/>
    </source>
</evidence>
<sequence>MGHHRHCPRQHECFSFSPLLPVMAAGRHRPGQWPGQQLHAGSAFITPPRTPGSFGGSRCRNILVARSRAARGRWGRGGPGGQCD</sequence>
<dbReference type="AlphaFoldDB" id="A0A8T0WI94"/>
<accession>A0A8T0WI94</accession>
<organism evidence="2 3">
    <name type="scientific">Panicum virgatum</name>
    <name type="common">Blackwell switchgrass</name>
    <dbReference type="NCBI Taxonomy" id="38727"/>
    <lineage>
        <taxon>Eukaryota</taxon>
        <taxon>Viridiplantae</taxon>
        <taxon>Streptophyta</taxon>
        <taxon>Embryophyta</taxon>
        <taxon>Tracheophyta</taxon>
        <taxon>Spermatophyta</taxon>
        <taxon>Magnoliopsida</taxon>
        <taxon>Liliopsida</taxon>
        <taxon>Poales</taxon>
        <taxon>Poaceae</taxon>
        <taxon>PACMAD clade</taxon>
        <taxon>Panicoideae</taxon>
        <taxon>Panicodae</taxon>
        <taxon>Paniceae</taxon>
        <taxon>Panicinae</taxon>
        <taxon>Panicum</taxon>
        <taxon>Panicum sect. Hiantes</taxon>
    </lineage>
</organism>
<protein>
    <submittedName>
        <fullName evidence="2">Uncharacterized protein</fullName>
    </submittedName>
</protein>
<dbReference type="EMBL" id="CM029039">
    <property type="protein sequence ID" value="KAG2645566.1"/>
    <property type="molecule type" value="Genomic_DNA"/>
</dbReference>
<feature type="region of interest" description="Disordered" evidence="1">
    <location>
        <begin position="28"/>
        <end position="57"/>
    </location>
</feature>
<evidence type="ECO:0000313" key="2">
    <source>
        <dbReference type="EMBL" id="KAG2645566.1"/>
    </source>
</evidence>
<proteinExistence type="predicted"/>
<keyword evidence="3" id="KW-1185">Reference proteome</keyword>
<evidence type="ECO:0000256" key="1">
    <source>
        <dbReference type="SAM" id="MobiDB-lite"/>
    </source>
</evidence>